<evidence type="ECO:0000256" key="2">
    <source>
        <dbReference type="ARBA" id="ARBA00022475"/>
    </source>
</evidence>
<keyword evidence="4 6" id="KW-1133">Transmembrane helix</keyword>
<feature type="transmembrane region" description="Helical" evidence="6">
    <location>
        <begin position="273"/>
        <end position="296"/>
    </location>
</feature>
<dbReference type="PANTHER" id="PTHR40277">
    <property type="entry name" value="BLL5419 PROTEIN"/>
    <property type="match status" value="1"/>
</dbReference>
<evidence type="ECO:0000256" key="5">
    <source>
        <dbReference type="ARBA" id="ARBA00023136"/>
    </source>
</evidence>
<comment type="subcellular location">
    <subcellularLocation>
        <location evidence="1">Cell membrane</location>
        <topology evidence="1">Multi-pass membrane protein</topology>
    </subcellularLocation>
</comment>
<accession>A0ABR5SFA9</accession>
<keyword evidence="5 6" id="KW-0472">Membrane</keyword>
<keyword evidence="3 6" id="KW-0812">Transmembrane</keyword>
<evidence type="ECO:0000256" key="6">
    <source>
        <dbReference type="SAM" id="Phobius"/>
    </source>
</evidence>
<dbReference type="NCBIfam" id="TIGR00374">
    <property type="entry name" value="flippase-like domain"/>
    <property type="match status" value="1"/>
</dbReference>
<keyword evidence="2" id="KW-1003">Cell membrane</keyword>
<evidence type="ECO:0000256" key="3">
    <source>
        <dbReference type="ARBA" id="ARBA00022692"/>
    </source>
</evidence>
<protein>
    <recommendedName>
        <fullName evidence="9">Flippase-like domain-containing protein</fullName>
    </recommendedName>
</protein>
<dbReference type="RefSeq" id="WP_236861613.1">
    <property type="nucleotide sequence ID" value="NZ_LNQR01000059.1"/>
</dbReference>
<keyword evidence="8" id="KW-1185">Reference proteome</keyword>
<organism evidence="7 8">
    <name type="scientific">Candidatus Magnetominusculus xianensis</name>
    <dbReference type="NCBI Taxonomy" id="1748249"/>
    <lineage>
        <taxon>Bacteria</taxon>
        <taxon>Pseudomonadati</taxon>
        <taxon>Nitrospirota</taxon>
        <taxon>Nitrospiria</taxon>
        <taxon>Nitrospirales</taxon>
        <taxon>Nitrospiraceae</taxon>
        <taxon>Candidatus Magnetominusculus</taxon>
    </lineage>
</organism>
<gene>
    <name evidence="7" type="ORF">ASN18_1667</name>
</gene>
<evidence type="ECO:0000313" key="7">
    <source>
        <dbReference type="EMBL" id="KWT85774.1"/>
    </source>
</evidence>
<dbReference type="InterPro" id="IPR022791">
    <property type="entry name" value="L-PG_synthase/AglD"/>
</dbReference>
<proteinExistence type="predicted"/>
<dbReference type="Proteomes" id="UP000060487">
    <property type="component" value="Unassembled WGS sequence"/>
</dbReference>
<evidence type="ECO:0000313" key="8">
    <source>
        <dbReference type="Proteomes" id="UP000060487"/>
    </source>
</evidence>
<comment type="caution">
    <text evidence="7">The sequence shown here is derived from an EMBL/GenBank/DDBJ whole genome shotgun (WGS) entry which is preliminary data.</text>
</comment>
<sequence>MNKKVKNAAVAAAKVLISAVILYVLLSKIDTSKVFSLLRNINLLCFFAASLLCVFSMLIISRRWQLFISDDIPLSKLFSLNMIGLFFNNVMPGTTGGDAVKLYYVYKKTGNGLIAAGSVFMDRYIGLANIIFIGFAAMLFGLNRLVGTGVEYFTPVVTAAFVVVSFIVFRFRLGGRFASVSKFYEYFHLYMRNLRAIALSFLLTTAAQLIAIGCAYLTAVGLGVKIDVLDLLIFIPVIILIASIPISISGLGLREGAFVILFKKAGIPEETAIAISFGWYLTTLAASLPGFIFYLYNKTDSKTNSGAKATGDERVIDNV</sequence>
<evidence type="ECO:0000256" key="4">
    <source>
        <dbReference type="ARBA" id="ARBA00022989"/>
    </source>
</evidence>
<feature type="transmembrane region" description="Helical" evidence="6">
    <location>
        <begin position="124"/>
        <end position="146"/>
    </location>
</feature>
<feature type="transmembrane region" description="Helical" evidence="6">
    <location>
        <begin position="231"/>
        <end position="253"/>
    </location>
</feature>
<evidence type="ECO:0008006" key="9">
    <source>
        <dbReference type="Google" id="ProtNLM"/>
    </source>
</evidence>
<name>A0ABR5SFA9_9BACT</name>
<evidence type="ECO:0000256" key="1">
    <source>
        <dbReference type="ARBA" id="ARBA00004651"/>
    </source>
</evidence>
<feature type="transmembrane region" description="Helical" evidence="6">
    <location>
        <begin position="7"/>
        <end position="26"/>
    </location>
</feature>
<feature type="transmembrane region" description="Helical" evidence="6">
    <location>
        <begin position="152"/>
        <end position="173"/>
    </location>
</feature>
<dbReference type="PANTHER" id="PTHR40277:SF1">
    <property type="entry name" value="BLL5419 PROTEIN"/>
    <property type="match status" value="1"/>
</dbReference>
<dbReference type="EMBL" id="LNQR01000059">
    <property type="protein sequence ID" value="KWT85774.1"/>
    <property type="molecule type" value="Genomic_DNA"/>
</dbReference>
<reference evidence="7 8" key="1">
    <citation type="submission" date="2015-11" db="EMBL/GenBank/DDBJ databases">
        <authorList>
            <person name="Lin W."/>
        </authorList>
    </citation>
    <scope>NUCLEOTIDE SEQUENCE [LARGE SCALE GENOMIC DNA]</scope>
    <source>
        <strain evidence="7 8">HCH-1</strain>
    </source>
</reference>
<feature type="transmembrane region" description="Helical" evidence="6">
    <location>
        <begin position="194"/>
        <end position="219"/>
    </location>
</feature>
<dbReference type="Pfam" id="PF03706">
    <property type="entry name" value="LPG_synthase_TM"/>
    <property type="match status" value="1"/>
</dbReference>
<feature type="transmembrane region" description="Helical" evidence="6">
    <location>
        <begin position="41"/>
        <end position="60"/>
    </location>
</feature>